<organism evidence="1 2">
    <name type="scientific">Kaistia dalseonensis</name>
    <dbReference type="NCBI Taxonomy" id="410840"/>
    <lineage>
        <taxon>Bacteria</taxon>
        <taxon>Pseudomonadati</taxon>
        <taxon>Pseudomonadota</taxon>
        <taxon>Alphaproteobacteria</taxon>
        <taxon>Hyphomicrobiales</taxon>
        <taxon>Kaistiaceae</taxon>
        <taxon>Kaistia</taxon>
    </lineage>
</organism>
<evidence type="ECO:0000313" key="2">
    <source>
        <dbReference type="Proteomes" id="UP001241603"/>
    </source>
</evidence>
<accession>A0ABU0HDL7</accession>
<dbReference type="EMBL" id="JAUSVO010000008">
    <property type="protein sequence ID" value="MDQ0440424.1"/>
    <property type="molecule type" value="Genomic_DNA"/>
</dbReference>
<comment type="caution">
    <text evidence="1">The sequence shown here is derived from an EMBL/GenBank/DDBJ whole genome shotgun (WGS) entry which is preliminary data.</text>
</comment>
<keyword evidence="2" id="KW-1185">Reference proteome</keyword>
<reference evidence="1 2" key="1">
    <citation type="submission" date="2023-07" db="EMBL/GenBank/DDBJ databases">
        <title>Genomic Encyclopedia of Type Strains, Phase IV (KMG-IV): sequencing the most valuable type-strain genomes for metagenomic binning, comparative biology and taxonomic classification.</title>
        <authorList>
            <person name="Goeker M."/>
        </authorList>
    </citation>
    <scope>NUCLEOTIDE SEQUENCE [LARGE SCALE GENOMIC DNA]</scope>
    <source>
        <strain evidence="1 2">B6-8</strain>
    </source>
</reference>
<dbReference type="Gene3D" id="3.90.79.10">
    <property type="entry name" value="Nucleoside Triphosphate Pyrophosphohydrolase"/>
    <property type="match status" value="1"/>
</dbReference>
<evidence type="ECO:0000313" key="1">
    <source>
        <dbReference type="EMBL" id="MDQ0440424.1"/>
    </source>
</evidence>
<name>A0ABU0HDL7_9HYPH</name>
<dbReference type="SUPFAM" id="SSF55811">
    <property type="entry name" value="Nudix"/>
    <property type="match status" value="1"/>
</dbReference>
<dbReference type="Proteomes" id="UP001241603">
    <property type="component" value="Unassembled WGS sequence"/>
</dbReference>
<sequence>MKGKKDRVAAAIEANEEAGLIGEVGKKPVGSFLYWKRREGFLDLIRVEVYRMDVVSQLPTWKESAAREAAWFPVRTAATLVDEQGLTALISKLETAEHMAEK</sequence>
<protein>
    <submittedName>
        <fullName evidence="1">8-oxo-dGTP pyrophosphatase MutT (NUDIX family)</fullName>
    </submittedName>
</protein>
<proteinExistence type="predicted"/>
<dbReference type="InterPro" id="IPR015797">
    <property type="entry name" value="NUDIX_hydrolase-like_dom_sf"/>
</dbReference>
<gene>
    <name evidence="1" type="ORF">QO014_004839</name>
</gene>